<feature type="transmembrane region" description="Helical" evidence="7">
    <location>
        <begin position="330"/>
        <end position="350"/>
    </location>
</feature>
<feature type="region of interest" description="Disordered" evidence="6">
    <location>
        <begin position="114"/>
        <end position="149"/>
    </location>
</feature>
<dbReference type="Pfam" id="PF22744">
    <property type="entry name" value="Toast-rack_PspC-Cterm"/>
    <property type="match status" value="1"/>
</dbReference>
<feature type="transmembrane region" description="Helical" evidence="7">
    <location>
        <begin position="263"/>
        <end position="285"/>
    </location>
</feature>
<feature type="domain" description="PspC-related ToastRack" evidence="11">
    <location>
        <begin position="493"/>
        <end position="624"/>
    </location>
</feature>
<comment type="subcellular location">
    <subcellularLocation>
        <location evidence="1">Cell membrane</location>
        <topology evidence="1">Single-pass membrane protein</topology>
    </subcellularLocation>
</comment>
<protein>
    <recommendedName>
        <fullName evidence="14">Phage shock protein PspC N-terminal domain-containing protein</fullName>
    </recommendedName>
</protein>
<dbReference type="OrthoDB" id="5772680at2"/>
<accession>A0A1S2VN84</accession>
<organism evidence="12 13">
    <name type="scientific">Arsenicibacter rosenii</name>
    <dbReference type="NCBI Taxonomy" id="1750698"/>
    <lineage>
        <taxon>Bacteria</taxon>
        <taxon>Pseudomonadati</taxon>
        <taxon>Bacteroidota</taxon>
        <taxon>Cytophagia</taxon>
        <taxon>Cytophagales</taxon>
        <taxon>Spirosomataceae</taxon>
        <taxon>Arsenicibacter</taxon>
    </lineage>
</organism>
<dbReference type="GO" id="GO:0005886">
    <property type="term" value="C:plasma membrane"/>
    <property type="evidence" value="ECO:0007669"/>
    <property type="project" value="UniProtKB-SubCell"/>
</dbReference>
<keyword evidence="4 7" id="KW-1133">Transmembrane helix</keyword>
<keyword evidence="2" id="KW-1003">Cell membrane</keyword>
<keyword evidence="13" id="KW-1185">Reference proteome</keyword>
<feature type="transmembrane region" description="Helical" evidence="7">
    <location>
        <begin position="409"/>
        <end position="436"/>
    </location>
</feature>
<dbReference type="Pfam" id="PF10988">
    <property type="entry name" value="DUF2807"/>
    <property type="match status" value="1"/>
</dbReference>
<feature type="transmembrane region" description="Helical" evidence="7">
    <location>
        <begin position="448"/>
        <end position="470"/>
    </location>
</feature>
<evidence type="ECO:0000256" key="4">
    <source>
        <dbReference type="ARBA" id="ARBA00022989"/>
    </source>
</evidence>
<gene>
    <name evidence="12" type="ORF">BLX24_08365</name>
</gene>
<evidence type="ECO:0000256" key="5">
    <source>
        <dbReference type="ARBA" id="ARBA00023136"/>
    </source>
</evidence>
<evidence type="ECO:0000259" key="8">
    <source>
        <dbReference type="Pfam" id="PF04024"/>
    </source>
</evidence>
<dbReference type="InterPro" id="IPR021255">
    <property type="entry name" value="DUF2807"/>
</dbReference>
<feature type="domain" description="Phage shock protein PspC N-terminal" evidence="8">
    <location>
        <begin position="148"/>
        <end position="220"/>
    </location>
</feature>
<feature type="domain" description="Phage shock protein PspC N-terminal" evidence="8">
    <location>
        <begin position="232"/>
        <end position="289"/>
    </location>
</feature>
<feature type="compositionally biased region" description="Pro residues" evidence="6">
    <location>
        <begin position="128"/>
        <end position="146"/>
    </location>
</feature>
<dbReference type="Proteomes" id="UP000181790">
    <property type="component" value="Unassembled WGS sequence"/>
</dbReference>
<evidence type="ECO:0008006" key="14">
    <source>
        <dbReference type="Google" id="ProtNLM"/>
    </source>
</evidence>
<feature type="transmembrane region" description="Helical" evidence="7">
    <location>
        <begin position="362"/>
        <end position="389"/>
    </location>
</feature>
<name>A0A1S2VN84_9BACT</name>
<dbReference type="Pfam" id="PF22571">
    <property type="entry name" value="LiaI-LiaF-TM_PspC"/>
    <property type="match status" value="1"/>
</dbReference>
<dbReference type="PANTHER" id="PTHR33885:SF3">
    <property type="entry name" value="PHAGE SHOCK PROTEIN C"/>
    <property type="match status" value="1"/>
</dbReference>
<dbReference type="InterPro" id="IPR007168">
    <property type="entry name" value="Phageshock_PspC_N"/>
</dbReference>
<feature type="domain" description="PspC-related transmembrane region" evidence="10">
    <location>
        <begin position="331"/>
        <end position="472"/>
    </location>
</feature>
<reference evidence="12 13" key="1">
    <citation type="submission" date="2016-10" db="EMBL/GenBank/DDBJ databases">
        <title>Arsenicibacter rosenii gen. nov., sp. nov., an efficient arsenic-methylating bacterium isolated from an arsenic-contaminated paddy soil.</title>
        <authorList>
            <person name="Huang K."/>
        </authorList>
    </citation>
    <scope>NUCLEOTIDE SEQUENCE [LARGE SCALE GENOMIC DNA]</scope>
    <source>
        <strain evidence="12 13">SM-1</strain>
    </source>
</reference>
<evidence type="ECO:0000259" key="9">
    <source>
        <dbReference type="Pfam" id="PF10988"/>
    </source>
</evidence>
<evidence type="ECO:0000256" key="2">
    <source>
        <dbReference type="ARBA" id="ARBA00022475"/>
    </source>
</evidence>
<dbReference type="InterPro" id="IPR052027">
    <property type="entry name" value="PspC"/>
</dbReference>
<evidence type="ECO:0000259" key="10">
    <source>
        <dbReference type="Pfam" id="PF22571"/>
    </source>
</evidence>
<proteinExistence type="predicted"/>
<comment type="caution">
    <text evidence="12">The sequence shown here is derived from an EMBL/GenBank/DDBJ whole genome shotgun (WGS) entry which is preliminary data.</text>
</comment>
<keyword evidence="5 7" id="KW-0472">Membrane</keyword>
<dbReference type="Gene3D" id="2.160.20.120">
    <property type="match status" value="1"/>
</dbReference>
<feature type="domain" description="Putative auto-transporter adhesin head GIN" evidence="9">
    <location>
        <begin position="672"/>
        <end position="851"/>
    </location>
</feature>
<dbReference type="InterPro" id="IPR054319">
    <property type="entry name" value="PspC-rel_ToastRack"/>
</dbReference>
<sequence length="855" mass="93528">MKKTISINISGVIFHIEEDGYDKLKNYLASIQQYFSGYEDSQEIVTDIENRIAEKLLAKLKGDKHTEARQAGPRSAITLDDVNELIKAMGTVADFEAVEEEEVFLGKEQGAESKAQYAQSTGQSAPGTTPPNPTPNAPGTTPPPQGPRRIFRDLRRKTLGGVASGLAHYFNIDPVWVRLVMVILVVGLPPVFGPHGGGEFFGSLAGFTIIAYIAMWVAFPGSETLEEDKSVKKFYRNPDDKVLGGIASGISAYFGIDTGVVRLLFVLGIVLFGVGFLAYIVLWIISPEANTLTEKMEMKGQPITLSNIESNVKRSLNISETAEENPVTKLLLFPFRAIAVVLTGLARAFGPFLNGLVAVVRVFVGVIMLIISFATMIACLAAAGVALGANMGGDLGDLEFPLRLFRQDIGTPMVLAALVAAILPCLALGIVGLMLIAKRSLISARAALTLLGIWILALVVTSATVTPLVANFRREATVEEEKLLNIPVAVPTFDINDVDSDYDQRPNIELMGYDGTQYKLIQRFEAHGRSRADAEANARTIRYNYVQRDSVLRFDDDIELTANAPFRDQELHMELYIPYEKPFRMTKDFAYFIRNEFGNKELERMSESLWKFTKADGLVCINFPRERNDNYDNDDNDDLGDVADDVQNAIDSELGDDFDRQGDHSRQFDARNFTDIDASGAFVIRLQKGDSFKIIADGREKDMDDLRVETEGGVLKVSMKRGKLFNWNNARAVGLTITMPTVKGMKLTGASRASLTGFGRLNDLDIDLTGASRVVADADVNALKLNLTGASKATLRGRAESLDADLSGACRLDATDMTINRANIDANGASHAELGTVTNLDTETSGASRVTRRNQ</sequence>
<feature type="transmembrane region" description="Helical" evidence="7">
    <location>
        <begin position="200"/>
        <end position="219"/>
    </location>
</feature>
<evidence type="ECO:0000313" key="13">
    <source>
        <dbReference type="Proteomes" id="UP000181790"/>
    </source>
</evidence>
<keyword evidence="3 7" id="KW-0812">Transmembrane</keyword>
<feature type="transmembrane region" description="Helical" evidence="7">
    <location>
        <begin position="175"/>
        <end position="194"/>
    </location>
</feature>
<dbReference type="AlphaFoldDB" id="A0A1S2VN84"/>
<evidence type="ECO:0000313" key="12">
    <source>
        <dbReference type="EMBL" id="OIN59860.1"/>
    </source>
</evidence>
<evidence type="ECO:0000256" key="1">
    <source>
        <dbReference type="ARBA" id="ARBA00004162"/>
    </source>
</evidence>
<evidence type="ECO:0000259" key="11">
    <source>
        <dbReference type="Pfam" id="PF22744"/>
    </source>
</evidence>
<dbReference type="EMBL" id="MORL01000003">
    <property type="protein sequence ID" value="OIN59860.1"/>
    <property type="molecule type" value="Genomic_DNA"/>
</dbReference>
<dbReference type="PANTHER" id="PTHR33885">
    <property type="entry name" value="PHAGE SHOCK PROTEIN C"/>
    <property type="match status" value="1"/>
</dbReference>
<evidence type="ECO:0000256" key="6">
    <source>
        <dbReference type="SAM" id="MobiDB-lite"/>
    </source>
</evidence>
<dbReference type="Pfam" id="PF04024">
    <property type="entry name" value="PspC"/>
    <property type="match status" value="2"/>
</dbReference>
<dbReference type="InterPro" id="IPR054321">
    <property type="entry name" value="PspC-rel_TM"/>
</dbReference>
<dbReference type="RefSeq" id="WP_071502661.1">
    <property type="nucleotide sequence ID" value="NZ_MORL01000003.1"/>
</dbReference>
<evidence type="ECO:0000256" key="3">
    <source>
        <dbReference type="ARBA" id="ARBA00022692"/>
    </source>
</evidence>
<evidence type="ECO:0000256" key="7">
    <source>
        <dbReference type="SAM" id="Phobius"/>
    </source>
</evidence>